<name>A0A3B0S150_9ZZZZ</name>
<protein>
    <recommendedName>
        <fullName evidence="3">TPM domain-containing protein</fullName>
    </recommendedName>
</protein>
<dbReference type="PANTHER" id="PTHR30373:SF8">
    <property type="entry name" value="BLL7265 PROTEIN"/>
    <property type="match status" value="1"/>
</dbReference>
<feature type="transmembrane region" description="Helical" evidence="1">
    <location>
        <begin position="46"/>
        <end position="67"/>
    </location>
</feature>
<evidence type="ECO:0000313" key="2">
    <source>
        <dbReference type="EMBL" id="VAV98447.1"/>
    </source>
</evidence>
<keyword evidence="1" id="KW-1133">Transmembrane helix</keyword>
<sequence>MAKVNQLSEADHKLVTSAVREAETSTDGEIVTIVTRLSDKYHDAGLHWAIGILFLFLSTFAIIPSFYQGLLNNWFGGWGHDFTPPELMAFLFIASVIVFLSMRYLFAWMPLRLAVTPKSTKQRRVRKRAIDYFKVGAEHRTVGLTGILIYVSLGEHRAEIVADEAIADKVSPEVWGEAMVVLIDEIRANRPGEGMAAAVRQVGKVLQEHFPKSSNNPNELPDRLIEL</sequence>
<organism evidence="2">
    <name type="scientific">hydrothermal vent metagenome</name>
    <dbReference type="NCBI Taxonomy" id="652676"/>
    <lineage>
        <taxon>unclassified sequences</taxon>
        <taxon>metagenomes</taxon>
        <taxon>ecological metagenomes</taxon>
    </lineage>
</organism>
<dbReference type="AlphaFoldDB" id="A0A3B0S150"/>
<dbReference type="Gene3D" id="3.10.310.50">
    <property type="match status" value="1"/>
</dbReference>
<keyword evidence="1" id="KW-0812">Transmembrane</keyword>
<feature type="transmembrane region" description="Helical" evidence="1">
    <location>
        <begin position="87"/>
        <end position="106"/>
    </location>
</feature>
<gene>
    <name evidence="2" type="ORF">MNBD_ALPHA04-1600</name>
</gene>
<proteinExistence type="predicted"/>
<dbReference type="PANTHER" id="PTHR30373">
    <property type="entry name" value="UPF0603 PROTEIN YGCG"/>
    <property type="match status" value="1"/>
</dbReference>
<accession>A0A3B0S150</accession>
<evidence type="ECO:0000256" key="1">
    <source>
        <dbReference type="SAM" id="Phobius"/>
    </source>
</evidence>
<reference evidence="2" key="1">
    <citation type="submission" date="2018-06" db="EMBL/GenBank/DDBJ databases">
        <authorList>
            <person name="Zhirakovskaya E."/>
        </authorList>
    </citation>
    <scope>NUCLEOTIDE SEQUENCE</scope>
</reference>
<keyword evidence="1" id="KW-0472">Membrane</keyword>
<evidence type="ECO:0008006" key="3">
    <source>
        <dbReference type="Google" id="ProtNLM"/>
    </source>
</evidence>
<dbReference type="EMBL" id="UOEF01000271">
    <property type="protein sequence ID" value="VAV98447.1"/>
    <property type="molecule type" value="Genomic_DNA"/>
</dbReference>